<dbReference type="AlphaFoldDB" id="A0A380GU19"/>
<dbReference type="InterPro" id="IPR023385">
    <property type="entry name" value="YopX-like_C"/>
</dbReference>
<dbReference type="RefSeq" id="WP_044359046.1">
    <property type="nucleotide sequence ID" value="NZ_JXWY01000013.1"/>
</dbReference>
<accession>A0A380GU19</accession>
<reference evidence="2 3" key="1">
    <citation type="submission" date="2018-06" db="EMBL/GenBank/DDBJ databases">
        <authorList>
            <consortium name="Pathogen Informatics"/>
            <person name="Doyle S."/>
        </authorList>
    </citation>
    <scope>NUCLEOTIDE SEQUENCE [LARGE SCALE GENOMIC DNA]</scope>
    <source>
        <strain evidence="2 3">NCTC13832</strain>
    </source>
</reference>
<evidence type="ECO:0000259" key="1">
    <source>
        <dbReference type="Pfam" id="PF09643"/>
    </source>
</evidence>
<dbReference type="InterPro" id="IPR019096">
    <property type="entry name" value="YopX_protein"/>
</dbReference>
<dbReference type="Gene3D" id="2.30.30.290">
    <property type="entry name" value="YopX-like domains"/>
    <property type="match status" value="1"/>
</dbReference>
<dbReference type="OrthoDB" id="1809393at2"/>
<name>A0A380GU19_9STAP</name>
<organism evidence="2 3">
    <name type="scientific">Staphylococcus microti</name>
    <dbReference type="NCBI Taxonomy" id="569857"/>
    <lineage>
        <taxon>Bacteria</taxon>
        <taxon>Bacillati</taxon>
        <taxon>Bacillota</taxon>
        <taxon>Bacilli</taxon>
        <taxon>Bacillales</taxon>
        <taxon>Staphylococcaceae</taxon>
        <taxon>Staphylococcus</taxon>
    </lineage>
</organism>
<proteinExistence type="predicted"/>
<dbReference type="SUPFAM" id="SSF159006">
    <property type="entry name" value="YopX-like"/>
    <property type="match status" value="1"/>
</dbReference>
<protein>
    <submittedName>
        <fullName evidence="2">YopX protein</fullName>
    </submittedName>
</protein>
<feature type="domain" description="YopX protein" evidence="1">
    <location>
        <begin position="4"/>
        <end position="129"/>
    </location>
</feature>
<evidence type="ECO:0000313" key="3">
    <source>
        <dbReference type="Proteomes" id="UP000254100"/>
    </source>
</evidence>
<gene>
    <name evidence="2" type="ORF">NCTC13832_00702</name>
</gene>
<dbReference type="InterPro" id="IPR010024">
    <property type="entry name" value="CHP16711"/>
</dbReference>
<dbReference type="NCBIfam" id="TIGR01671">
    <property type="entry name" value="phage_TIGR01671"/>
    <property type="match status" value="1"/>
</dbReference>
<dbReference type="Proteomes" id="UP000254100">
    <property type="component" value="Unassembled WGS sequence"/>
</dbReference>
<dbReference type="Pfam" id="PF09643">
    <property type="entry name" value="YopX"/>
    <property type="match status" value="1"/>
</dbReference>
<sequence length="140" mass="16727">MIPKFRVWDSKEQRMLYPGDYTMEIDKWGVHIHGNNNQVISVDEREDVMQSTNFYDKDNVEVFEGDVVRFKFPYDRRQKALGVIVHRKDKACFGIYTTLTDEEYELYRITAKHHFEVIGNKHENPELIKMIERLREDAGI</sequence>
<evidence type="ECO:0000313" key="2">
    <source>
        <dbReference type="EMBL" id="SUM57037.1"/>
    </source>
</evidence>
<dbReference type="EMBL" id="UHDT01000001">
    <property type="protein sequence ID" value="SUM57037.1"/>
    <property type="molecule type" value="Genomic_DNA"/>
</dbReference>